<keyword evidence="3" id="KW-1185">Reference proteome</keyword>
<keyword evidence="1" id="KW-0472">Membrane</keyword>
<organism evidence="2 3">
    <name type="scientific">Vulcanimicrobium alpinum</name>
    <dbReference type="NCBI Taxonomy" id="3016050"/>
    <lineage>
        <taxon>Bacteria</taxon>
        <taxon>Bacillati</taxon>
        <taxon>Vulcanimicrobiota</taxon>
        <taxon>Vulcanimicrobiia</taxon>
        <taxon>Vulcanimicrobiales</taxon>
        <taxon>Vulcanimicrobiaceae</taxon>
        <taxon>Vulcanimicrobium</taxon>
    </lineage>
</organism>
<name>A0AAN1XY99_UNVUL</name>
<feature type="transmembrane region" description="Helical" evidence="1">
    <location>
        <begin position="139"/>
        <end position="157"/>
    </location>
</feature>
<gene>
    <name evidence="2" type="ORF">WPS_18390</name>
</gene>
<keyword evidence="1" id="KW-0812">Transmembrane</keyword>
<dbReference type="AlphaFoldDB" id="A0AAN1XY99"/>
<evidence type="ECO:0000256" key="1">
    <source>
        <dbReference type="SAM" id="Phobius"/>
    </source>
</evidence>
<dbReference type="Pfam" id="PF13584">
    <property type="entry name" value="BatD"/>
    <property type="match status" value="1"/>
</dbReference>
<proteinExistence type="predicted"/>
<evidence type="ECO:0000313" key="2">
    <source>
        <dbReference type="EMBL" id="BDE06563.1"/>
    </source>
</evidence>
<reference evidence="2 3" key="1">
    <citation type="journal article" date="2022" name="ISME Commun">
        <title>Vulcanimicrobium alpinus gen. nov. sp. nov., the first cultivated representative of the candidate phylum 'Eremiobacterota', is a metabolically versatile aerobic anoxygenic phototroph.</title>
        <authorList>
            <person name="Yabe S."/>
            <person name="Muto K."/>
            <person name="Abe K."/>
            <person name="Yokota A."/>
            <person name="Staudigel H."/>
            <person name="Tebo B.M."/>
        </authorList>
    </citation>
    <scope>NUCLEOTIDE SEQUENCE [LARGE SCALE GENOMIC DNA]</scope>
    <source>
        <strain evidence="2 3">WC8-2</strain>
    </source>
</reference>
<dbReference type="InterPro" id="IPR025738">
    <property type="entry name" value="BatD"/>
</dbReference>
<dbReference type="KEGG" id="vab:WPS_18390"/>
<feature type="transmembrane region" description="Helical" evidence="1">
    <location>
        <begin position="113"/>
        <end position="133"/>
    </location>
</feature>
<dbReference type="EMBL" id="AP025523">
    <property type="protein sequence ID" value="BDE06563.1"/>
    <property type="molecule type" value="Genomic_DNA"/>
</dbReference>
<evidence type="ECO:0000313" key="3">
    <source>
        <dbReference type="Proteomes" id="UP001317532"/>
    </source>
</evidence>
<dbReference type="Proteomes" id="UP001317532">
    <property type="component" value="Chromosome"/>
</dbReference>
<sequence length="272" mass="28052">MRPAGAQGLRTLHVDALAMRVDKQQVHLGETFHLAIHVHVRERVPALDELVVPDVGSMLLLGDERHVSQSSNGTEVIETLTLEPRDAGAYTFPPAYLDAIDARSKRPSRFSAAPVRVVVLAAGTAAGGSAITAARIGGLLVAALAVLAAVLVAIGFVRVRRRRAQTVADAALPIAAPAAPDAAPLSPRDEVAGALRAYRSAPADGALTALRTSLFAASGVAPGATLRDALASARDARLRAALLAAEDAAFGPAAGRDGASRELIDATQKWLG</sequence>
<protein>
    <submittedName>
        <fullName evidence="2">Uncharacterized protein</fullName>
    </submittedName>
</protein>
<accession>A0AAN1XY99</accession>
<keyword evidence="1" id="KW-1133">Transmembrane helix</keyword>